<name>T0QD49_SAPDV</name>
<organism evidence="2 3">
    <name type="scientific">Saprolegnia diclina (strain VS20)</name>
    <dbReference type="NCBI Taxonomy" id="1156394"/>
    <lineage>
        <taxon>Eukaryota</taxon>
        <taxon>Sar</taxon>
        <taxon>Stramenopiles</taxon>
        <taxon>Oomycota</taxon>
        <taxon>Saprolegniomycetes</taxon>
        <taxon>Saprolegniales</taxon>
        <taxon>Saprolegniaceae</taxon>
        <taxon>Saprolegnia</taxon>
    </lineage>
</organism>
<reference evidence="2 3" key="1">
    <citation type="submission" date="2012-04" db="EMBL/GenBank/DDBJ databases">
        <title>The Genome Sequence of Saprolegnia declina VS20.</title>
        <authorList>
            <consortium name="The Broad Institute Genome Sequencing Platform"/>
            <person name="Russ C."/>
            <person name="Nusbaum C."/>
            <person name="Tyler B."/>
            <person name="van West P."/>
            <person name="Dieguez-Uribeondo J."/>
            <person name="de Bruijn I."/>
            <person name="Tripathy S."/>
            <person name="Jiang R."/>
            <person name="Young S.K."/>
            <person name="Zeng Q."/>
            <person name="Gargeya S."/>
            <person name="Fitzgerald M."/>
            <person name="Haas B."/>
            <person name="Abouelleil A."/>
            <person name="Alvarado L."/>
            <person name="Arachchi H.M."/>
            <person name="Berlin A."/>
            <person name="Chapman S.B."/>
            <person name="Goldberg J."/>
            <person name="Griggs A."/>
            <person name="Gujja S."/>
            <person name="Hansen M."/>
            <person name="Howarth C."/>
            <person name="Imamovic A."/>
            <person name="Larimer J."/>
            <person name="McCowen C."/>
            <person name="Montmayeur A."/>
            <person name="Murphy C."/>
            <person name="Neiman D."/>
            <person name="Pearson M."/>
            <person name="Priest M."/>
            <person name="Roberts A."/>
            <person name="Saif S."/>
            <person name="Shea T."/>
            <person name="Sisk P."/>
            <person name="Sykes S."/>
            <person name="Wortman J."/>
            <person name="Nusbaum C."/>
            <person name="Birren B."/>
        </authorList>
    </citation>
    <scope>NUCLEOTIDE SEQUENCE [LARGE SCALE GENOMIC DNA]</scope>
    <source>
        <strain evidence="2 3">VS20</strain>
    </source>
</reference>
<dbReference type="InParanoid" id="T0QD49"/>
<sequence length="236" mass="26723">MDLDDTAMVRHRRKMNKRKLRAQEKARLASLETSVARLRHETADLESTLSDKFAEHVPISALLGVVQRTVAALATGWSPAVAHTQEALLSSLFRPDIAFNGAVVGPVNMIERWKRSCQAARGFAMALESVDVVARRLVRLQLRVGFESPRESAEAMYPDVEAILGSNPLFRTMCHRSPPPLRWTCHVTFDEHFRVKRLEIDPQYAALLTALWPHVDDVIEIMTYLETKARSRTIQL</sequence>
<dbReference type="OrthoDB" id="10414969at2759"/>
<dbReference type="VEuPathDB" id="FungiDB:SDRG_09642"/>
<dbReference type="Proteomes" id="UP000030762">
    <property type="component" value="Unassembled WGS sequence"/>
</dbReference>
<dbReference type="GeneID" id="19950369"/>
<evidence type="ECO:0008006" key="4">
    <source>
        <dbReference type="Google" id="ProtNLM"/>
    </source>
</evidence>
<proteinExistence type="predicted"/>
<evidence type="ECO:0000313" key="3">
    <source>
        <dbReference type="Proteomes" id="UP000030762"/>
    </source>
</evidence>
<evidence type="ECO:0000313" key="2">
    <source>
        <dbReference type="EMBL" id="EQC32666.1"/>
    </source>
</evidence>
<accession>T0QD49</accession>
<keyword evidence="1" id="KW-0175">Coiled coil</keyword>
<dbReference type="RefSeq" id="XP_008613810.1">
    <property type="nucleotide sequence ID" value="XM_008615588.1"/>
</dbReference>
<keyword evidence="3" id="KW-1185">Reference proteome</keyword>
<feature type="coiled-coil region" evidence="1">
    <location>
        <begin position="21"/>
        <end position="48"/>
    </location>
</feature>
<protein>
    <recommendedName>
        <fullName evidence="4">BZIP domain-containing protein</fullName>
    </recommendedName>
</protein>
<gene>
    <name evidence="2" type="ORF">SDRG_09642</name>
</gene>
<evidence type="ECO:0000256" key="1">
    <source>
        <dbReference type="SAM" id="Coils"/>
    </source>
</evidence>
<dbReference type="AlphaFoldDB" id="T0QD49"/>
<dbReference type="EMBL" id="JH767162">
    <property type="protein sequence ID" value="EQC32666.1"/>
    <property type="molecule type" value="Genomic_DNA"/>
</dbReference>